<feature type="domain" description="Carbohydrate kinase PfkB" evidence="9">
    <location>
        <begin position="24"/>
        <end position="317"/>
    </location>
</feature>
<evidence type="ECO:0000256" key="8">
    <source>
        <dbReference type="SAM" id="MobiDB-lite"/>
    </source>
</evidence>
<keyword evidence="5" id="KW-0067">ATP-binding</keyword>
<protein>
    <submittedName>
        <fullName evidence="10">Tagatose-6-phosphate kinase</fullName>
        <ecNumber evidence="10">2.7.1.144</ecNumber>
    </submittedName>
</protein>
<gene>
    <name evidence="10" type="primary">lacC</name>
    <name evidence="10" type="ORF">Csp1_08320</name>
</gene>
<keyword evidence="2 6" id="KW-0808">Transferase</keyword>
<dbReference type="Pfam" id="PF00294">
    <property type="entry name" value="PfkB"/>
    <property type="match status" value="1"/>
</dbReference>
<evidence type="ECO:0000256" key="6">
    <source>
        <dbReference type="PIRNR" id="PIRNR000535"/>
    </source>
</evidence>
<dbReference type="InterPro" id="IPR002139">
    <property type="entry name" value="Ribo/fructo_kinase"/>
</dbReference>
<dbReference type="Gene3D" id="3.40.1190.20">
    <property type="match status" value="1"/>
</dbReference>
<dbReference type="SUPFAM" id="SSF53613">
    <property type="entry name" value="Ribokinase-like"/>
    <property type="match status" value="1"/>
</dbReference>
<dbReference type="InterPro" id="IPR011611">
    <property type="entry name" value="PfkB_dom"/>
</dbReference>
<name>A0A2Z3YRC9_9CORY</name>
<dbReference type="EMBL" id="CP024988">
    <property type="protein sequence ID" value="AWT25640.1"/>
    <property type="molecule type" value="Genomic_DNA"/>
</dbReference>
<keyword evidence="3" id="KW-0547">Nucleotide-binding</keyword>
<proteinExistence type="inferred from homology"/>
<evidence type="ECO:0000256" key="4">
    <source>
        <dbReference type="ARBA" id="ARBA00022777"/>
    </source>
</evidence>
<dbReference type="InterPro" id="IPR017583">
    <property type="entry name" value="Tagatose/fructose_Pkinase"/>
</dbReference>
<sequence length="330" mass="32796">MIVTVTPNPSIDRTRVLAGPLTVGGVNRVVSGTDQAGGKGVNVATVLHRAGEAVLSVVPAPASGRFAGLVAALGVPTRFTGGADARVNLTVVDTDGTTTKINEPGGTGGDGLPDPATQLQAELGRLGEEAAPGDWLVLAGSLPPGFPGDWYATVTSTAHAHGLQVAVDTSDTPLTELVRVAGTDPAAAPDLIKPNSHELAQILGGESSDGDAMEAAAEAGDLTVVADAACRLTGRGFTTVVVSLGAAGAVLAADGHAWYCPSPAVDAVSTVGAGDSTLAGYLLGTVRGLEPSERLALAVAHGSAAVTLPGTTLPSPTDLPTVLPEPRQIR</sequence>
<feature type="region of interest" description="Disordered" evidence="8">
    <location>
        <begin position="309"/>
        <end position="330"/>
    </location>
</feature>
<dbReference type="GO" id="GO:0005524">
    <property type="term" value="F:ATP binding"/>
    <property type="evidence" value="ECO:0007669"/>
    <property type="project" value="UniProtKB-KW"/>
</dbReference>
<evidence type="ECO:0000256" key="2">
    <source>
        <dbReference type="ARBA" id="ARBA00022679"/>
    </source>
</evidence>
<keyword evidence="11" id="KW-1185">Reference proteome</keyword>
<organism evidence="10 11">
    <name type="scientific">Corynebacterium provencense</name>
    <dbReference type="NCBI Taxonomy" id="1737425"/>
    <lineage>
        <taxon>Bacteria</taxon>
        <taxon>Bacillati</taxon>
        <taxon>Actinomycetota</taxon>
        <taxon>Actinomycetes</taxon>
        <taxon>Mycobacteriales</taxon>
        <taxon>Corynebacteriaceae</taxon>
        <taxon>Corynebacterium</taxon>
    </lineage>
</organism>
<comment type="similarity">
    <text evidence="1 7">Belongs to the carbohydrate kinase PfkB family.</text>
</comment>
<dbReference type="PROSITE" id="PS00584">
    <property type="entry name" value="PFKB_KINASES_2"/>
    <property type="match status" value="1"/>
</dbReference>
<evidence type="ECO:0000256" key="7">
    <source>
        <dbReference type="RuleBase" id="RU003704"/>
    </source>
</evidence>
<dbReference type="AlphaFoldDB" id="A0A2Z3YRC9"/>
<dbReference type="STRING" id="1737425.GCA_900049755_00459"/>
<dbReference type="InterPro" id="IPR002173">
    <property type="entry name" value="Carboh/pur_kinase_PfkB_CS"/>
</dbReference>
<dbReference type="KEGG" id="cpre:Csp1_08320"/>
<dbReference type="GO" id="GO:0009024">
    <property type="term" value="F:tagatose-6-phosphate kinase activity"/>
    <property type="evidence" value="ECO:0007669"/>
    <property type="project" value="UniProtKB-EC"/>
</dbReference>
<evidence type="ECO:0000259" key="9">
    <source>
        <dbReference type="Pfam" id="PF00294"/>
    </source>
</evidence>
<dbReference type="PIRSF" id="PIRSF000535">
    <property type="entry name" value="1PFK/6PFK/LacC"/>
    <property type="match status" value="1"/>
</dbReference>
<dbReference type="RefSeq" id="WP_110481141.1">
    <property type="nucleotide sequence ID" value="NZ_CP024988.1"/>
</dbReference>
<reference evidence="11" key="1">
    <citation type="submission" date="2017-11" db="EMBL/GenBank/DDBJ databases">
        <title>Otitis media/interna in a cat caused by the recently described species Corynebacterium provencense.</title>
        <authorList>
            <person name="Kittl S."/>
            <person name="Brodard I."/>
            <person name="Rychener L."/>
            <person name="Jores J."/>
            <person name="Roosje P."/>
            <person name="Gobeli Brawand S."/>
        </authorList>
    </citation>
    <scope>NUCLEOTIDE SEQUENCE [LARGE SCALE GENOMIC DNA]</scope>
    <source>
        <strain evidence="11">17KM38</strain>
    </source>
</reference>
<accession>A0A2Z3YRC9</accession>
<evidence type="ECO:0000313" key="10">
    <source>
        <dbReference type="EMBL" id="AWT25640.1"/>
    </source>
</evidence>
<dbReference type="PRINTS" id="PR00990">
    <property type="entry name" value="RIBOKINASE"/>
</dbReference>
<dbReference type="GO" id="GO:0005829">
    <property type="term" value="C:cytosol"/>
    <property type="evidence" value="ECO:0007669"/>
    <property type="project" value="TreeGrafter"/>
</dbReference>
<dbReference type="PANTHER" id="PTHR46566:SF5">
    <property type="entry name" value="1-PHOSPHOFRUCTOKINASE"/>
    <property type="match status" value="1"/>
</dbReference>
<evidence type="ECO:0000256" key="3">
    <source>
        <dbReference type="ARBA" id="ARBA00022741"/>
    </source>
</evidence>
<dbReference type="OrthoDB" id="9801219at2"/>
<dbReference type="CDD" id="cd01164">
    <property type="entry name" value="FruK_PfkB_like"/>
    <property type="match status" value="1"/>
</dbReference>
<evidence type="ECO:0000256" key="1">
    <source>
        <dbReference type="ARBA" id="ARBA00010688"/>
    </source>
</evidence>
<dbReference type="Proteomes" id="UP000247696">
    <property type="component" value="Chromosome"/>
</dbReference>
<dbReference type="PANTHER" id="PTHR46566">
    <property type="entry name" value="1-PHOSPHOFRUCTOKINASE-RELATED"/>
    <property type="match status" value="1"/>
</dbReference>
<dbReference type="InterPro" id="IPR029056">
    <property type="entry name" value="Ribokinase-like"/>
</dbReference>
<evidence type="ECO:0000256" key="5">
    <source>
        <dbReference type="ARBA" id="ARBA00022840"/>
    </source>
</evidence>
<dbReference type="NCBIfam" id="TIGR03168">
    <property type="entry name" value="1-PFK"/>
    <property type="match status" value="1"/>
</dbReference>
<dbReference type="EC" id="2.7.1.144" evidence="10"/>
<dbReference type="GO" id="GO:0008443">
    <property type="term" value="F:phosphofructokinase activity"/>
    <property type="evidence" value="ECO:0007669"/>
    <property type="project" value="TreeGrafter"/>
</dbReference>
<keyword evidence="4 7" id="KW-0418">Kinase</keyword>
<evidence type="ECO:0000313" key="11">
    <source>
        <dbReference type="Proteomes" id="UP000247696"/>
    </source>
</evidence>